<evidence type="ECO:0000313" key="3">
    <source>
        <dbReference type="EMBL" id="QEA38907.1"/>
    </source>
</evidence>
<dbReference type="AlphaFoldDB" id="A0A5B8SSC5"/>
<sequence>MNDLPLDPRLVEDTLPVIDLPLSQVRLMNDRRFPWLVLVPLRRDISEVFELSREDQTQLWREATLLGQAMKDTLEGDKLNLATLGNQVTQLHLHVVIRKRDDDAWPGPVWGHGEAVAYTLEEQADMRARILAQIDAIDFSG</sequence>
<feature type="domain" description="HIT" evidence="2">
    <location>
        <begin position="36"/>
        <end position="105"/>
    </location>
</feature>
<dbReference type="OrthoDB" id="9799145at2"/>
<accession>A0A5B8SSC5</accession>
<dbReference type="GO" id="GO:0003824">
    <property type="term" value="F:catalytic activity"/>
    <property type="evidence" value="ECO:0007669"/>
    <property type="project" value="InterPro"/>
</dbReference>
<dbReference type="Proteomes" id="UP000321272">
    <property type="component" value="Chromosome"/>
</dbReference>
<comment type="caution">
    <text evidence="1">Lacks conserved residue(s) required for the propagation of feature annotation.</text>
</comment>
<name>A0A5B8SSC5_9GAMM</name>
<dbReference type="PIRSF" id="PIRSF000714">
    <property type="entry name" value="HIT"/>
    <property type="match status" value="1"/>
</dbReference>
<reference evidence="3 4" key="1">
    <citation type="submission" date="2019-06" db="EMBL/GenBank/DDBJ databases">
        <title>Genome analyses of bacteria isolated from kimchi.</title>
        <authorList>
            <person name="Lee S."/>
            <person name="Ahn S."/>
            <person name="Roh S."/>
        </authorList>
    </citation>
    <scope>NUCLEOTIDE SEQUENCE [LARGE SCALE GENOMIC DNA]</scope>
    <source>
        <strain evidence="3 4">CBA4606</strain>
    </source>
</reference>
<dbReference type="InterPro" id="IPR011146">
    <property type="entry name" value="HIT-like"/>
</dbReference>
<dbReference type="InterPro" id="IPR036265">
    <property type="entry name" value="HIT-like_sf"/>
</dbReference>
<dbReference type="Pfam" id="PF01230">
    <property type="entry name" value="HIT"/>
    <property type="match status" value="1"/>
</dbReference>
<evidence type="ECO:0000259" key="2">
    <source>
        <dbReference type="PROSITE" id="PS51084"/>
    </source>
</evidence>
<dbReference type="Gene3D" id="3.30.428.10">
    <property type="entry name" value="HIT-like"/>
    <property type="match status" value="1"/>
</dbReference>
<evidence type="ECO:0000313" key="4">
    <source>
        <dbReference type="Proteomes" id="UP000321272"/>
    </source>
</evidence>
<gene>
    <name evidence="3" type="ORF">FGL86_07350</name>
</gene>
<dbReference type="KEGG" id="paur:FGL86_07350"/>
<dbReference type="EMBL" id="CP042382">
    <property type="protein sequence ID" value="QEA38907.1"/>
    <property type="molecule type" value="Genomic_DNA"/>
</dbReference>
<keyword evidence="4" id="KW-1185">Reference proteome</keyword>
<dbReference type="InterPro" id="IPR026026">
    <property type="entry name" value="HIT_Hint"/>
</dbReference>
<proteinExistence type="predicted"/>
<dbReference type="PROSITE" id="PS51084">
    <property type="entry name" value="HIT_2"/>
    <property type="match status" value="1"/>
</dbReference>
<organism evidence="3 4">
    <name type="scientific">Pistricoccus aurantiacus</name>
    <dbReference type="NCBI Taxonomy" id="1883414"/>
    <lineage>
        <taxon>Bacteria</taxon>
        <taxon>Pseudomonadati</taxon>
        <taxon>Pseudomonadota</taxon>
        <taxon>Gammaproteobacteria</taxon>
        <taxon>Oceanospirillales</taxon>
        <taxon>Halomonadaceae</taxon>
        <taxon>Pistricoccus</taxon>
    </lineage>
</organism>
<dbReference type="RefSeq" id="WP_147183963.1">
    <property type="nucleotide sequence ID" value="NZ_CP042382.1"/>
</dbReference>
<evidence type="ECO:0000256" key="1">
    <source>
        <dbReference type="PROSITE-ProRule" id="PRU00464"/>
    </source>
</evidence>
<protein>
    <submittedName>
        <fullName evidence="3">HIT domain-containing protein</fullName>
    </submittedName>
</protein>
<dbReference type="SUPFAM" id="SSF54197">
    <property type="entry name" value="HIT-like"/>
    <property type="match status" value="1"/>
</dbReference>